<accession>A0A1X2GXV2</accession>
<comment type="caution">
    <text evidence="2">The sequence shown here is derived from an EMBL/GenBank/DDBJ whole genome shotgun (WGS) entry which is preliminary data.</text>
</comment>
<proteinExistence type="predicted"/>
<organism evidence="2 3">
    <name type="scientific">Hesseltinella vesiculosa</name>
    <dbReference type="NCBI Taxonomy" id="101127"/>
    <lineage>
        <taxon>Eukaryota</taxon>
        <taxon>Fungi</taxon>
        <taxon>Fungi incertae sedis</taxon>
        <taxon>Mucoromycota</taxon>
        <taxon>Mucoromycotina</taxon>
        <taxon>Mucoromycetes</taxon>
        <taxon>Mucorales</taxon>
        <taxon>Cunninghamellaceae</taxon>
        <taxon>Hesseltinella</taxon>
    </lineage>
</organism>
<sequence>MSNSSLGNEEEWKHALNDYITKSSHPRFSVFVSKHKESIPIWSLDISTEKYQGLHGVWLDRFRSAFCMLPSKKMPRKSTRFNADTWIAIYQSYTRRKQTQRAFHEEAISTLAVAATPAAREVQQLLRRGITDTPATPSMSGDVEDSDESSETSDALDISATSTSAPIRAPPSTPARLSLCLKPLGEERFFVGQDDISDKFYQLQKYVFELAEDGFNNLTLESDVHLILSLSSILLLQNNNRMHKAMIPFFGQQVYCKIRKHFLDTWPTSSRFPAASIAELIQTSQDYCGNQVDVCDAGTSILALAKTMDDTIEKRLTLSVYQLIQCLPNDPTNGQMSETTLITRYLVPLLQPLFDNKNKSIRIEFTATDRADSSKRPPQFTGSPDCILTIFPHATDDGVNVGFGEIKKMTKDHYLVNWDLVRLALFAKNAIDSSHISGALSIHVVAPYVTFYLTMLSSDGIYTMTELDHLQFPLSVSEVPAYISNFSRLKNVVHIFESLCTTGSNSNDISWKRDSLLMSDMETLLDKKKCRKRKNSTAH</sequence>
<gene>
    <name evidence="2" type="ORF">DM01DRAFT_1007454</name>
</gene>
<dbReference type="Proteomes" id="UP000242146">
    <property type="component" value="Unassembled WGS sequence"/>
</dbReference>
<dbReference type="OrthoDB" id="2448606at2759"/>
<dbReference type="AlphaFoldDB" id="A0A1X2GXV2"/>
<evidence type="ECO:0000256" key="1">
    <source>
        <dbReference type="SAM" id="MobiDB-lite"/>
    </source>
</evidence>
<name>A0A1X2GXV2_9FUNG</name>
<reference evidence="2 3" key="1">
    <citation type="submission" date="2016-07" db="EMBL/GenBank/DDBJ databases">
        <title>Pervasive Adenine N6-methylation of Active Genes in Fungi.</title>
        <authorList>
            <consortium name="DOE Joint Genome Institute"/>
            <person name="Mondo S.J."/>
            <person name="Dannebaum R.O."/>
            <person name="Kuo R.C."/>
            <person name="Labutti K."/>
            <person name="Haridas S."/>
            <person name="Kuo A."/>
            <person name="Salamov A."/>
            <person name="Ahrendt S.R."/>
            <person name="Lipzen A."/>
            <person name="Sullivan W."/>
            <person name="Andreopoulos W.B."/>
            <person name="Clum A."/>
            <person name="Lindquist E."/>
            <person name="Daum C."/>
            <person name="Ramamoorthy G.K."/>
            <person name="Gryganskyi A."/>
            <person name="Culley D."/>
            <person name="Magnuson J.K."/>
            <person name="James T.Y."/>
            <person name="O'Malley M.A."/>
            <person name="Stajich J.E."/>
            <person name="Spatafora J.W."/>
            <person name="Visel A."/>
            <person name="Grigoriev I.V."/>
        </authorList>
    </citation>
    <scope>NUCLEOTIDE SEQUENCE [LARGE SCALE GENOMIC DNA]</scope>
    <source>
        <strain evidence="2 3">NRRL 3301</strain>
    </source>
</reference>
<keyword evidence="3" id="KW-1185">Reference proteome</keyword>
<evidence type="ECO:0000313" key="2">
    <source>
        <dbReference type="EMBL" id="ORX62855.1"/>
    </source>
</evidence>
<protein>
    <submittedName>
        <fullName evidence="2">Uncharacterized protein</fullName>
    </submittedName>
</protein>
<feature type="compositionally biased region" description="Acidic residues" evidence="1">
    <location>
        <begin position="142"/>
        <end position="151"/>
    </location>
</feature>
<evidence type="ECO:0000313" key="3">
    <source>
        <dbReference type="Proteomes" id="UP000242146"/>
    </source>
</evidence>
<dbReference type="EMBL" id="MCGT01000001">
    <property type="protein sequence ID" value="ORX62855.1"/>
    <property type="molecule type" value="Genomic_DNA"/>
</dbReference>
<feature type="region of interest" description="Disordered" evidence="1">
    <location>
        <begin position="127"/>
        <end position="170"/>
    </location>
</feature>